<dbReference type="AlphaFoldDB" id="A0A813LWK5"/>
<evidence type="ECO:0000256" key="9">
    <source>
        <dbReference type="RuleBase" id="RU003722"/>
    </source>
</evidence>
<dbReference type="EMBL" id="CAJNOC010000022">
    <property type="protein sequence ID" value="CAF0707121.1"/>
    <property type="molecule type" value="Genomic_DNA"/>
</dbReference>
<evidence type="ECO:0000256" key="4">
    <source>
        <dbReference type="ARBA" id="ARBA00022989"/>
    </source>
</evidence>
<evidence type="ECO:0000256" key="5">
    <source>
        <dbReference type="ARBA" id="ARBA00023053"/>
    </source>
</evidence>
<keyword evidence="2 9" id="KW-0813">Transport</keyword>
<dbReference type="PANTHER" id="PTHR10110:SF98">
    <property type="entry name" value="SODIUM_HYDROGEN EXCHANGER"/>
    <property type="match status" value="1"/>
</dbReference>
<reference evidence="13" key="1">
    <citation type="submission" date="2021-02" db="EMBL/GenBank/DDBJ databases">
        <authorList>
            <person name="Nowell W R."/>
        </authorList>
    </citation>
    <scope>NUCLEOTIDE SEQUENCE</scope>
    <source>
        <strain evidence="13">Ploen Becks lab</strain>
    </source>
</reference>
<accession>A0A813LWK5</accession>
<dbReference type="PRINTS" id="PR01084">
    <property type="entry name" value="NAHEXCHNGR"/>
</dbReference>
<gene>
    <name evidence="13" type="ORF">OXX778_LOCUS454</name>
</gene>
<dbReference type="GO" id="GO:0051453">
    <property type="term" value="P:regulation of intracellular pH"/>
    <property type="evidence" value="ECO:0007669"/>
    <property type="project" value="TreeGrafter"/>
</dbReference>
<dbReference type="Pfam" id="PF09772">
    <property type="entry name" value="Tmem26"/>
    <property type="match status" value="1"/>
</dbReference>
<dbReference type="GO" id="GO:0005886">
    <property type="term" value="C:plasma membrane"/>
    <property type="evidence" value="ECO:0007669"/>
    <property type="project" value="TreeGrafter"/>
</dbReference>
<feature type="transmembrane region" description="Helical" evidence="11">
    <location>
        <begin position="32"/>
        <end position="53"/>
    </location>
</feature>
<proteinExistence type="inferred from homology"/>
<feature type="transmembrane region" description="Helical" evidence="11">
    <location>
        <begin position="563"/>
        <end position="582"/>
    </location>
</feature>
<evidence type="ECO:0000256" key="3">
    <source>
        <dbReference type="ARBA" id="ARBA00022692"/>
    </source>
</evidence>
<evidence type="ECO:0000256" key="1">
    <source>
        <dbReference type="ARBA" id="ARBA00004141"/>
    </source>
</evidence>
<evidence type="ECO:0000256" key="10">
    <source>
        <dbReference type="SAM" id="MobiDB-lite"/>
    </source>
</evidence>
<comment type="subcellular location">
    <subcellularLocation>
        <location evidence="1">Membrane</location>
        <topology evidence="1">Multi-pass membrane protein</topology>
    </subcellularLocation>
</comment>
<evidence type="ECO:0000313" key="13">
    <source>
        <dbReference type="EMBL" id="CAF0707121.1"/>
    </source>
</evidence>
<feature type="transmembrane region" description="Helical" evidence="11">
    <location>
        <begin position="243"/>
        <end position="260"/>
    </location>
</feature>
<feature type="transmembrane region" description="Helical" evidence="11">
    <location>
        <begin position="337"/>
        <end position="361"/>
    </location>
</feature>
<dbReference type="GO" id="GO:0015386">
    <property type="term" value="F:potassium:proton antiporter activity"/>
    <property type="evidence" value="ECO:0007669"/>
    <property type="project" value="TreeGrafter"/>
</dbReference>
<dbReference type="GO" id="GO:0098719">
    <property type="term" value="P:sodium ion import across plasma membrane"/>
    <property type="evidence" value="ECO:0007669"/>
    <property type="project" value="TreeGrafter"/>
</dbReference>
<feature type="transmembrane region" description="Helical" evidence="11">
    <location>
        <begin position="594"/>
        <end position="617"/>
    </location>
</feature>
<feature type="transmembrane region" description="Helical" evidence="11">
    <location>
        <begin position="450"/>
        <end position="474"/>
    </location>
</feature>
<evidence type="ECO:0000256" key="2">
    <source>
        <dbReference type="ARBA" id="ARBA00022448"/>
    </source>
</evidence>
<feature type="compositionally biased region" description="Basic and acidic residues" evidence="10">
    <location>
        <begin position="902"/>
        <end position="911"/>
    </location>
</feature>
<feature type="transmembrane region" description="Helical" evidence="11">
    <location>
        <begin position="526"/>
        <end position="551"/>
    </location>
</feature>
<dbReference type="Gene3D" id="6.10.140.1330">
    <property type="match status" value="1"/>
</dbReference>
<keyword evidence="9" id="KW-0050">Antiport</keyword>
<feature type="region of interest" description="Disordered" evidence="10">
    <location>
        <begin position="808"/>
        <end position="846"/>
    </location>
</feature>
<dbReference type="InterPro" id="IPR006153">
    <property type="entry name" value="Cation/H_exchanger_TM"/>
</dbReference>
<keyword evidence="4 11" id="KW-1133">Transmembrane helix</keyword>
<feature type="transmembrane region" description="Helical" evidence="11">
    <location>
        <begin position="367"/>
        <end position="389"/>
    </location>
</feature>
<evidence type="ECO:0000256" key="6">
    <source>
        <dbReference type="ARBA" id="ARBA00023065"/>
    </source>
</evidence>
<dbReference type="OrthoDB" id="196264at2759"/>
<dbReference type="Proteomes" id="UP000663879">
    <property type="component" value="Unassembled WGS sequence"/>
</dbReference>
<feature type="transmembrane region" description="Helical" evidence="11">
    <location>
        <begin position="401"/>
        <end position="430"/>
    </location>
</feature>
<evidence type="ECO:0000256" key="7">
    <source>
        <dbReference type="ARBA" id="ARBA00023136"/>
    </source>
</evidence>
<keyword evidence="5" id="KW-0915">Sodium</keyword>
<evidence type="ECO:0000256" key="11">
    <source>
        <dbReference type="SAM" id="Phobius"/>
    </source>
</evidence>
<evidence type="ECO:0000256" key="8">
    <source>
        <dbReference type="ARBA" id="ARBA00023201"/>
    </source>
</evidence>
<feature type="transmembrane region" description="Helical" evidence="11">
    <location>
        <begin position="495"/>
        <end position="514"/>
    </location>
</feature>
<feature type="domain" description="Cation/H+ exchanger transmembrane" evidence="12">
    <location>
        <begin position="226"/>
        <end position="618"/>
    </location>
</feature>
<keyword evidence="8 9" id="KW-0739">Sodium transport</keyword>
<dbReference type="InterPro" id="IPR018422">
    <property type="entry name" value="Cation/H_exchanger_CPA1"/>
</dbReference>
<keyword evidence="7 11" id="KW-0472">Membrane</keyword>
<keyword evidence="3 9" id="KW-0812">Transmembrane</keyword>
<feature type="transmembrane region" description="Helical" evidence="11">
    <location>
        <begin position="59"/>
        <end position="80"/>
    </location>
</feature>
<feature type="transmembrane region" description="Helical" evidence="11">
    <location>
        <begin position="301"/>
        <end position="325"/>
    </location>
</feature>
<dbReference type="Pfam" id="PF00999">
    <property type="entry name" value="Na_H_Exchanger"/>
    <property type="match status" value="1"/>
</dbReference>
<comment type="caution">
    <text evidence="13">The sequence shown here is derived from an EMBL/GenBank/DDBJ whole genome shotgun (WGS) entry which is preliminary data.</text>
</comment>
<comment type="similarity">
    <text evidence="9">Belongs to the monovalent cation:proton antiporter 1 (CPA1) transporter (TC 2.A.36) family.</text>
</comment>
<protein>
    <recommendedName>
        <fullName evidence="9">Sodium/hydrogen exchanger</fullName>
    </recommendedName>
</protein>
<organism evidence="13 14">
    <name type="scientific">Brachionus calyciflorus</name>
    <dbReference type="NCBI Taxonomy" id="104777"/>
    <lineage>
        <taxon>Eukaryota</taxon>
        <taxon>Metazoa</taxon>
        <taxon>Spiralia</taxon>
        <taxon>Gnathifera</taxon>
        <taxon>Rotifera</taxon>
        <taxon>Eurotatoria</taxon>
        <taxon>Monogononta</taxon>
        <taxon>Pseudotrocha</taxon>
        <taxon>Ploima</taxon>
        <taxon>Brachionidae</taxon>
        <taxon>Brachionus</taxon>
    </lineage>
</organism>
<feature type="transmembrane region" description="Helical" evidence="11">
    <location>
        <begin position="138"/>
        <end position="163"/>
    </location>
</feature>
<feature type="compositionally biased region" description="Basic and acidic residues" evidence="10">
    <location>
        <begin position="837"/>
        <end position="846"/>
    </location>
</feature>
<feature type="transmembrane region" description="Helical" evidence="11">
    <location>
        <begin position="272"/>
        <end position="289"/>
    </location>
</feature>
<dbReference type="PANTHER" id="PTHR10110">
    <property type="entry name" value="SODIUM/HYDROGEN EXCHANGER"/>
    <property type="match status" value="1"/>
</dbReference>
<evidence type="ECO:0000259" key="12">
    <source>
        <dbReference type="Pfam" id="PF00999"/>
    </source>
</evidence>
<dbReference type="NCBIfam" id="TIGR00840">
    <property type="entry name" value="b_cpa1"/>
    <property type="match status" value="1"/>
</dbReference>
<dbReference type="InterPro" id="IPR004709">
    <property type="entry name" value="NaH_exchanger"/>
</dbReference>
<keyword evidence="14" id="KW-1185">Reference proteome</keyword>
<name>A0A813LWK5_9BILA</name>
<evidence type="ECO:0000313" key="14">
    <source>
        <dbReference type="Proteomes" id="UP000663879"/>
    </source>
</evidence>
<feature type="region of interest" description="Disordered" evidence="10">
    <location>
        <begin position="888"/>
        <end position="920"/>
    </location>
</feature>
<dbReference type="InterPro" id="IPR019169">
    <property type="entry name" value="Transmembrane_26"/>
</dbReference>
<dbReference type="GO" id="GO:0015385">
    <property type="term" value="F:sodium:proton antiporter activity"/>
    <property type="evidence" value="ECO:0007669"/>
    <property type="project" value="InterPro"/>
</dbReference>
<feature type="compositionally biased region" description="Basic and acidic residues" evidence="10">
    <location>
        <begin position="811"/>
        <end position="830"/>
    </location>
</feature>
<keyword evidence="6 9" id="KW-0406">Ion transport</keyword>
<feature type="transmembrane region" description="Helical" evidence="11">
    <location>
        <begin position="87"/>
        <end position="109"/>
    </location>
</feature>
<sequence length="920" mass="104129">MNNNTSRFNEADSLICFYLSPNKKLVKCIDTLLSQFVRFVYVAQSGFCIYYLAEIMKSQFYYFLVFGLFIIICDGVWVAIKRNGKEYTWFSISSFVYSLIMITTTWHLVMIKFNFNFHDCPKSMNVTFLSQEYWFDEYFDLCSFLEIMVSAFLITCVLARWILPIKIKLKREDLSAISTEADVEKEIIGGEEKVVGRYQVAKFNYDHVSDVYAITLWILLGSLAKVGFHMSHKLTEKFPESCLLMILGLVVGAILYGTKLSSQKAYVLNSDTFFLFLLPPIILEAGYFMPNRPFFNNIGTILLFAIVNTFFNTICIGLTLWGFSYTPLYGGTEFEMLHCFVFAALISAVDPVAVLATFVEIHVNDMLYIIVFGESLLNDAVSVVLYRLFDSFAEMGQENILPVDIVLGGVSFVIVAGGGVIIGIIFGIIACYTTKFTSHAPVLEPLIIITYSYLSYLTAEMCSTSGLLAITFCGMFMKQYVEFNIAKKSNSTIEYILKMAASIMETIIFMFMGLSTVSDQHSWNTGFVIITLVCCAVYRIIGVIIFANLANRWRLLELQVTDMLIMSYGGIRGAVAFALALILDENKIPRKKEFVTATIAVVFFTVFIQGSTIGPIVKYFKIKRKETEEPTMGAKLSNRLIDHAMSCLENIAGVSGKHSLRDRVRTYDRDFIKPILLREKGFTKDIKLMSTLQKITEFNVNKMAEDPRFVFPSSQSLDSIRSISVENLIASGIIKNSRSITDLNTIDSYPSERISNDSKYHHILENAINATQSKNIKKVRRLSQLEDDLNLPEKRLIKKQPKLNISNSVRNRIDNGRASRSTERKLDNMRRNIPKSSSEESRSKELPKAFYIHGDNNSLDSADPTITIHPLSNINLGYVDDDQVNKPEISKKASNSKSKLNTAEDEKKSSSNEELVLTKF</sequence>